<gene>
    <name evidence="2" type="ORF">ACI2L5_00295</name>
</gene>
<sequence>MRITVFGAAGSVGSRVVAEALSRGHEVTAVVRNPDRLADPPIGAAARVGDAADVEDVVRLSTGQDLVITATRPAPGSEDELVTATKALLAGVASSGVRLLVVGGAATLTVPGTGGTLVVDGPDFPAAWRGIALACAEQLEVCRAESAANWAYLSPAALLEPGERTGTYRLGTDELLVGADGTSRISMEDLAVALLDEAEHPRHHRTRFTVAQA</sequence>
<dbReference type="EMBL" id="JBJDQH010000001">
    <property type="protein sequence ID" value="MFK4263369.1"/>
    <property type="molecule type" value="Genomic_DNA"/>
</dbReference>
<reference evidence="2 3" key="1">
    <citation type="submission" date="2024-11" db="EMBL/GenBank/DDBJ databases">
        <title>The Natural Products Discovery Center: Release of the First 8490 Sequenced Strains for Exploring Actinobacteria Biosynthetic Diversity.</title>
        <authorList>
            <person name="Kalkreuter E."/>
            <person name="Kautsar S.A."/>
            <person name="Yang D."/>
            <person name="Bader C.D."/>
            <person name="Teijaro C.N."/>
            <person name="Fluegel L."/>
            <person name="Davis C.M."/>
            <person name="Simpson J.R."/>
            <person name="Lauterbach L."/>
            <person name="Steele A.D."/>
            <person name="Gui C."/>
            <person name="Meng S."/>
            <person name="Li G."/>
            <person name="Viehrig K."/>
            <person name="Ye F."/>
            <person name="Su P."/>
            <person name="Kiefer A.F."/>
            <person name="Nichols A."/>
            <person name="Cepeda A.J."/>
            <person name="Yan W."/>
            <person name="Fan B."/>
            <person name="Jiang Y."/>
            <person name="Adhikari A."/>
            <person name="Zheng C.-J."/>
            <person name="Schuster L."/>
            <person name="Cowan T.M."/>
            <person name="Smanski M.J."/>
            <person name="Chevrette M.G."/>
            <person name="De Carvalho L.P.S."/>
            <person name="Shen B."/>
        </authorList>
    </citation>
    <scope>NUCLEOTIDE SEQUENCE [LARGE SCALE GENOMIC DNA]</scope>
    <source>
        <strain evidence="2 3">NPDC020863</strain>
    </source>
</reference>
<protein>
    <submittedName>
        <fullName evidence="2">NAD(P)-dependent oxidoreductase</fullName>
    </submittedName>
</protein>
<dbReference type="PANTHER" id="PTHR43355">
    <property type="entry name" value="FLAVIN REDUCTASE (NADPH)"/>
    <property type="match status" value="1"/>
</dbReference>
<comment type="caution">
    <text evidence="2">The sequence shown here is derived from an EMBL/GenBank/DDBJ whole genome shotgun (WGS) entry which is preliminary data.</text>
</comment>
<name>A0ABW8LC90_9ACTN</name>
<dbReference type="InterPro" id="IPR036291">
    <property type="entry name" value="NAD(P)-bd_dom_sf"/>
</dbReference>
<organism evidence="2 3">
    <name type="scientific">Streptomyces milbemycinicus</name>
    <dbReference type="NCBI Taxonomy" id="476552"/>
    <lineage>
        <taxon>Bacteria</taxon>
        <taxon>Bacillati</taxon>
        <taxon>Actinomycetota</taxon>
        <taxon>Actinomycetes</taxon>
        <taxon>Kitasatosporales</taxon>
        <taxon>Streptomycetaceae</taxon>
        <taxon>Streptomyces</taxon>
    </lineage>
</organism>
<evidence type="ECO:0000313" key="2">
    <source>
        <dbReference type="EMBL" id="MFK4263369.1"/>
    </source>
</evidence>
<dbReference type="SUPFAM" id="SSF51735">
    <property type="entry name" value="NAD(P)-binding Rossmann-fold domains"/>
    <property type="match status" value="1"/>
</dbReference>
<dbReference type="InterPro" id="IPR051606">
    <property type="entry name" value="Polyketide_Oxido-like"/>
</dbReference>
<accession>A0ABW8LC90</accession>
<feature type="domain" description="NAD(P)-binding" evidence="1">
    <location>
        <begin position="7"/>
        <end position="197"/>
    </location>
</feature>
<dbReference type="Pfam" id="PF13460">
    <property type="entry name" value="NAD_binding_10"/>
    <property type="match status" value="1"/>
</dbReference>
<dbReference type="PANTHER" id="PTHR43355:SF2">
    <property type="entry name" value="FLAVIN REDUCTASE (NADPH)"/>
    <property type="match status" value="1"/>
</dbReference>
<dbReference type="RefSeq" id="WP_404745333.1">
    <property type="nucleotide sequence ID" value="NZ_JBJDQH010000001.1"/>
</dbReference>
<evidence type="ECO:0000259" key="1">
    <source>
        <dbReference type="Pfam" id="PF13460"/>
    </source>
</evidence>
<dbReference type="Gene3D" id="3.40.50.720">
    <property type="entry name" value="NAD(P)-binding Rossmann-like Domain"/>
    <property type="match status" value="1"/>
</dbReference>
<dbReference type="Proteomes" id="UP001620295">
    <property type="component" value="Unassembled WGS sequence"/>
</dbReference>
<dbReference type="InterPro" id="IPR016040">
    <property type="entry name" value="NAD(P)-bd_dom"/>
</dbReference>
<evidence type="ECO:0000313" key="3">
    <source>
        <dbReference type="Proteomes" id="UP001620295"/>
    </source>
</evidence>
<dbReference type="CDD" id="cd05244">
    <property type="entry name" value="BVR-B_like_SDR_a"/>
    <property type="match status" value="1"/>
</dbReference>
<proteinExistence type="predicted"/>
<keyword evidence="3" id="KW-1185">Reference proteome</keyword>